<dbReference type="PROSITE" id="PS00375">
    <property type="entry name" value="UDPGT"/>
    <property type="match status" value="2"/>
</dbReference>
<comment type="similarity">
    <text evidence="4">Belongs to the UDP-glycosyltransferase family.</text>
</comment>
<evidence type="ECO:0000256" key="2">
    <source>
        <dbReference type="ARBA" id="ARBA00004240"/>
    </source>
</evidence>
<accession>A0A0E0EBP3</accession>
<proteinExistence type="inferred from homology"/>
<organism evidence="12">
    <name type="scientific">Oryza meridionalis</name>
    <dbReference type="NCBI Taxonomy" id="40149"/>
    <lineage>
        <taxon>Eukaryota</taxon>
        <taxon>Viridiplantae</taxon>
        <taxon>Streptophyta</taxon>
        <taxon>Embryophyta</taxon>
        <taxon>Tracheophyta</taxon>
        <taxon>Spermatophyta</taxon>
        <taxon>Magnoliopsida</taxon>
        <taxon>Liliopsida</taxon>
        <taxon>Poales</taxon>
        <taxon>Poaceae</taxon>
        <taxon>BOP clade</taxon>
        <taxon>Oryzoideae</taxon>
        <taxon>Oryzeae</taxon>
        <taxon>Oryzinae</taxon>
        <taxon>Oryza</taxon>
    </lineage>
</organism>
<keyword evidence="7" id="KW-0539">Nucleus</keyword>
<dbReference type="Proteomes" id="UP000008021">
    <property type="component" value="Chromosome 7"/>
</dbReference>
<reference evidence="12" key="1">
    <citation type="submission" date="2015-04" db="UniProtKB">
        <authorList>
            <consortium name="EnsemblPlants"/>
        </authorList>
    </citation>
    <scope>IDENTIFICATION</scope>
</reference>
<sequence length="916" mass="99802">MASSAATATVVLIPFCVSGHLTPMLEVGKRMLRSRCCGEDGGRPAMSLTVLLAQLPESHRAPEIDDIIRREAAGASEDSGFDVRFHCLPAEELPDFRGGEDFMSRFMQQHSSHAREAIAGLESRVAAVVLDWFCTTFLDVTRDLGLPGYVYFTSAASMLALLLRLPALDKEVAVDFEEMGGAVDLPGLPPVPAALLPTPVMKKGCNYEWLVYHGSRFMEATGIIVNTVAELEPAVLAAIADGRCVPGRRVPAIYTVGPVLSFKPPPEKPHVCVRWLDAQPRASVVLLCFGSMGSFAPPQVLEIATGLERSGHRFLWVLRGQPAAGMPYPTDAVVDELLPEGFLERTKEKGLVWSKWAPQKEILAHRAIGGFVTHCGWNSTLESLWNGVPLVPWPLYAEQHLNAFELVAAMGVAVEMRVDRKRDNLVEAAELERAVRCLMDEGSEEGRKAREKAAEAKAACRDAVEEDGSSFVALQKLSQEMIHLPESHRAPEIDDIIRREAAGASEDSGFDVRFHCLPAEELPDFRGGEDFMSRFMQQHASHAREAIAGLESRVAAVVLDWFCTTFLDVTRDLGLPGYVYFTSAASMLALLLRLPALDKEVAVDFEEMGGAVDLPGLPPVPAALLPTPVMKKGCNYEWLVYHGSRFMEATGIIVNTVAELEPAVLAAIADGRCVPGRRVPAIYTVGPVLSFKPPPEKPHVCVRWLDAQPRASVVLLCFGSMGSFAPPQVLEIAAGLERSGHRFLWVLRGQPAAGMPYPTDADVDELLPEGFSERTKEKGLVWSRWAPQKEILAHAAIGGFVTHCGWNSTLESLWHGVPMAPWPLYAEQHLNAFELVVALGVAVEMGVDRKRGNLVEAAELERAVRCLMDEGSEEGRMAREKAAEAKAACRNAVDGGGSSIAALRKLTQEMAHMSSI</sequence>
<evidence type="ECO:0000256" key="5">
    <source>
        <dbReference type="ARBA" id="ARBA00022679"/>
    </source>
</evidence>
<evidence type="ECO:0000256" key="3">
    <source>
        <dbReference type="ARBA" id="ARBA00004935"/>
    </source>
</evidence>
<dbReference type="Gramene" id="OMERI07G12230.1">
    <property type="protein sequence ID" value="OMERI07G12230.1"/>
    <property type="gene ID" value="OMERI07G12230"/>
</dbReference>
<dbReference type="PANTHER" id="PTHR48048">
    <property type="entry name" value="GLYCOSYLTRANSFERASE"/>
    <property type="match status" value="1"/>
</dbReference>
<dbReference type="Gene3D" id="3.40.50.2000">
    <property type="entry name" value="Glycogen Phosphorylase B"/>
    <property type="match status" value="4"/>
</dbReference>
<comment type="function">
    <text evidence="9">UDP-glycosyltransferase which uses UDP-galactose and malvidin as substrates to catalyze the biosynthesis of malvidin 3-O-galactoside, an anthocyanin conferring purple pigmentation.</text>
</comment>
<evidence type="ECO:0000313" key="13">
    <source>
        <dbReference type="Proteomes" id="UP000008021"/>
    </source>
</evidence>
<dbReference type="CDD" id="cd03784">
    <property type="entry name" value="GT1_Gtf-like"/>
    <property type="match status" value="2"/>
</dbReference>
<protein>
    <recommendedName>
        <fullName evidence="10">Malvidin galactosylase UGT88C3</fullName>
    </recommendedName>
    <alternativeName>
        <fullName evidence="11">UDP-glycosyltransferase 88C3</fullName>
    </alternativeName>
</protein>
<reference evidence="12" key="2">
    <citation type="submission" date="2018-05" db="EMBL/GenBank/DDBJ databases">
        <title>OmerRS3 (Oryza meridionalis Reference Sequence Version 3).</title>
        <authorList>
            <person name="Zhang J."/>
            <person name="Kudrna D."/>
            <person name="Lee S."/>
            <person name="Talag J."/>
            <person name="Welchert J."/>
            <person name="Wing R.A."/>
        </authorList>
    </citation>
    <scope>NUCLEOTIDE SEQUENCE [LARGE SCALE GENOMIC DNA]</scope>
    <source>
        <strain evidence="12">cv. OR44</strain>
    </source>
</reference>
<evidence type="ECO:0000256" key="10">
    <source>
        <dbReference type="ARBA" id="ARBA00069714"/>
    </source>
</evidence>
<evidence type="ECO:0000313" key="12">
    <source>
        <dbReference type="EnsemblPlants" id="OMERI07G12230.1"/>
    </source>
</evidence>
<comment type="catalytic activity">
    <reaction evidence="8">
        <text>malvidin + UDP-alpha-D-galactose = malvidin 3-O-beta-D-galactoside + UDP + H(+)</text>
        <dbReference type="Rhea" id="RHEA:74131"/>
        <dbReference type="ChEBI" id="CHEBI:15378"/>
        <dbReference type="ChEBI" id="CHEBI:58223"/>
        <dbReference type="ChEBI" id="CHEBI:66914"/>
        <dbReference type="ChEBI" id="CHEBI:144781"/>
        <dbReference type="ChEBI" id="CHEBI:193100"/>
    </reaction>
    <physiologicalReaction direction="left-to-right" evidence="8">
        <dbReference type="Rhea" id="RHEA:74132"/>
    </physiologicalReaction>
</comment>
<evidence type="ECO:0000256" key="8">
    <source>
        <dbReference type="ARBA" id="ARBA00052232"/>
    </source>
</evidence>
<keyword evidence="13" id="KW-1185">Reference proteome</keyword>
<dbReference type="InterPro" id="IPR050481">
    <property type="entry name" value="UDP-glycosyltransf_plant"/>
</dbReference>
<dbReference type="GO" id="GO:0005634">
    <property type="term" value="C:nucleus"/>
    <property type="evidence" value="ECO:0007669"/>
    <property type="project" value="UniProtKB-SubCell"/>
</dbReference>
<evidence type="ECO:0000256" key="4">
    <source>
        <dbReference type="ARBA" id="ARBA00009995"/>
    </source>
</evidence>
<dbReference type="FunFam" id="3.40.50.2000:FF:000086">
    <property type="entry name" value="Glycosyltransferase"/>
    <property type="match status" value="2"/>
</dbReference>
<dbReference type="STRING" id="40149.A0A0E0EBP3"/>
<dbReference type="AlphaFoldDB" id="A0A0E0EBP3"/>
<evidence type="ECO:0000256" key="11">
    <source>
        <dbReference type="ARBA" id="ARBA00080193"/>
    </source>
</evidence>
<name>A0A0E0EBP3_9ORYZ</name>
<dbReference type="eggNOG" id="KOG1192">
    <property type="taxonomic scope" value="Eukaryota"/>
</dbReference>
<dbReference type="Pfam" id="PF00201">
    <property type="entry name" value="UDPGT"/>
    <property type="match status" value="2"/>
</dbReference>
<dbReference type="InterPro" id="IPR035595">
    <property type="entry name" value="UDP_glycos_trans_CS"/>
</dbReference>
<evidence type="ECO:0000256" key="6">
    <source>
        <dbReference type="ARBA" id="ARBA00022824"/>
    </source>
</evidence>
<comment type="pathway">
    <text evidence="3">Pigment biosynthesis; anthocyanin biosynthesis.</text>
</comment>
<dbReference type="InterPro" id="IPR002213">
    <property type="entry name" value="UDP_glucos_trans"/>
</dbReference>
<comment type="subcellular location">
    <subcellularLocation>
        <location evidence="2">Endoplasmic reticulum</location>
    </subcellularLocation>
    <subcellularLocation>
        <location evidence="1">Nucleus</location>
    </subcellularLocation>
</comment>
<dbReference type="HOGENOM" id="CLU_001724_8_5_1"/>
<evidence type="ECO:0000256" key="7">
    <source>
        <dbReference type="ARBA" id="ARBA00023242"/>
    </source>
</evidence>
<dbReference type="PANTHER" id="PTHR48048:SF2">
    <property type="entry name" value="GLYCOSYLTRANSFERASE"/>
    <property type="match status" value="1"/>
</dbReference>
<dbReference type="SUPFAM" id="SSF53756">
    <property type="entry name" value="UDP-Glycosyltransferase/glycogen phosphorylase"/>
    <property type="match status" value="2"/>
</dbReference>
<evidence type="ECO:0000256" key="9">
    <source>
        <dbReference type="ARBA" id="ARBA00058579"/>
    </source>
</evidence>
<evidence type="ECO:0000256" key="1">
    <source>
        <dbReference type="ARBA" id="ARBA00004123"/>
    </source>
</evidence>
<dbReference type="EnsemblPlants" id="OMERI07G12230.1">
    <property type="protein sequence ID" value="OMERI07G12230.1"/>
    <property type="gene ID" value="OMERI07G12230"/>
</dbReference>
<dbReference type="GO" id="GO:0005783">
    <property type="term" value="C:endoplasmic reticulum"/>
    <property type="evidence" value="ECO:0007669"/>
    <property type="project" value="UniProtKB-SubCell"/>
</dbReference>
<keyword evidence="6" id="KW-0256">Endoplasmic reticulum</keyword>
<dbReference type="GO" id="GO:0035251">
    <property type="term" value="F:UDP-glucosyltransferase activity"/>
    <property type="evidence" value="ECO:0007669"/>
    <property type="project" value="InterPro"/>
</dbReference>
<keyword evidence="5" id="KW-0808">Transferase</keyword>
<dbReference type="FunFam" id="3.40.50.2000:FF:000089">
    <property type="entry name" value="Glycosyltransferase"/>
    <property type="match status" value="2"/>
</dbReference>